<feature type="compositionally biased region" description="Basic and acidic residues" evidence="1">
    <location>
        <begin position="1"/>
        <end position="20"/>
    </location>
</feature>
<evidence type="ECO:0000313" key="3">
    <source>
        <dbReference type="Proteomes" id="UP001457282"/>
    </source>
</evidence>
<gene>
    <name evidence="2" type="ORF">M0R45_001562</name>
</gene>
<organism evidence="2 3">
    <name type="scientific">Rubus argutus</name>
    <name type="common">Southern blackberry</name>
    <dbReference type="NCBI Taxonomy" id="59490"/>
    <lineage>
        <taxon>Eukaryota</taxon>
        <taxon>Viridiplantae</taxon>
        <taxon>Streptophyta</taxon>
        <taxon>Embryophyta</taxon>
        <taxon>Tracheophyta</taxon>
        <taxon>Spermatophyta</taxon>
        <taxon>Magnoliopsida</taxon>
        <taxon>eudicotyledons</taxon>
        <taxon>Gunneridae</taxon>
        <taxon>Pentapetalae</taxon>
        <taxon>rosids</taxon>
        <taxon>fabids</taxon>
        <taxon>Rosales</taxon>
        <taxon>Rosaceae</taxon>
        <taxon>Rosoideae</taxon>
        <taxon>Rosoideae incertae sedis</taxon>
        <taxon>Rubus</taxon>
    </lineage>
</organism>
<evidence type="ECO:0000256" key="1">
    <source>
        <dbReference type="SAM" id="MobiDB-lite"/>
    </source>
</evidence>
<dbReference type="EMBL" id="JBEDUW010000252">
    <property type="protein sequence ID" value="KAK9902506.1"/>
    <property type="molecule type" value="Genomic_DNA"/>
</dbReference>
<proteinExistence type="predicted"/>
<name>A0AAW1VLD6_RUBAR</name>
<dbReference type="AlphaFoldDB" id="A0AAW1VLD6"/>
<comment type="caution">
    <text evidence="2">The sequence shown here is derived from an EMBL/GenBank/DDBJ whole genome shotgun (WGS) entry which is preliminary data.</text>
</comment>
<reference evidence="2 3" key="1">
    <citation type="journal article" date="2023" name="G3 (Bethesda)">
        <title>A chromosome-length genome assembly and annotation of blackberry (Rubus argutus, cv. 'Hillquist').</title>
        <authorList>
            <person name="Bruna T."/>
            <person name="Aryal R."/>
            <person name="Dudchenko O."/>
            <person name="Sargent D.J."/>
            <person name="Mead D."/>
            <person name="Buti M."/>
            <person name="Cavallini A."/>
            <person name="Hytonen T."/>
            <person name="Andres J."/>
            <person name="Pham M."/>
            <person name="Weisz D."/>
            <person name="Mascagni F."/>
            <person name="Usai G."/>
            <person name="Natali L."/>
            <person name="Bassil N."/>
            <person name="Fernandez G.E."/>
            <person name="Lomsadze A."/>
            <person name="Armour M."/>
            <person name="Olukolu B."/>
            <person name="Poorten T."/>
            <person name="Britton C."/>
            <person name="Davik J."/>
            <person name="Ashrafi H."/>
            <person name="Aiden E.L."/>
            <person name="Borodovsky M."/>
            <person name="Worthington M."/>
        </authorList>
    </citation>
    <scope>NUCLEOTIDE SEQUENCE [LARGE SCALE GENOMIC DNA]</scope>
    <source>
        <strain evidence="2">PI 553951</strain>
    </source>
</reference>
<accession>A0AAW1VLD6</accession>
<dbReference type="Proteomes" id="UP001457282">
    <property type="component" value="Unassembled WGS sequence"/>
</dbReference>
<feature type="region of interest" description="Disordered" evidence="1">
    <location>
        <begin position="1"/>
        <end position="25"/>
    </location>
</feature>
<protein>
    <submittedName>
        <fullName evidence="2">Uncharacterized protein</fullName>
    </submittedName>
</protein>
<evidence type="ECO:0000313" key="2">
    <source>
        <dbReference type="EMBL" id="KAK9902506.1"/>
    </source>
</evidence>
<sequence>MVSDIDPWKPKTEIQDEEIPHYGGSNGVVIEELSDEPRKKSSVVIKELPDEPLKIARARTKKKEIGIVIRDLDGKDDTLTQASNAPVHDPKDKGKQKVGVEQTTDSKLCEYFDNMLFDIKVSDLQPSVTRGRHEQPYEQESEDSGNVLKNAPEACLKA</sequence>
<feature type="region of interest" description="Disordered" evidence="1">
    <location>
        <begin position="124"/>
        <end position="158"/>
    </location>
</feature>
<keyword evidence="3" id="KW-1185">Reference proteome</keyword>
<feature type="region of interest" description="Disordered" evidence="1">
    <location>
        <begin position="73"/>
        <end position="100"/>
    </location>
</feature>